<dbReference type="GO" id="GO:0005634">
    <property type="term" value="C:nucleus"/>
    <property type="evidence" value="ECO:0007669"/>
    <property type="project" value="TreeGrafter"/>
</dbReference>
<dbReference type="OMA" id="VSEGFSC"/>
<organism evidence="2 3">
    <name type="scientific">Ursus americanus</name>
    <name type="common">American black bear</name>
    <name type="synonym">Euarctos americanus</name>
    <dbReference type="NCBI Taxonomy" id="9643"/>
    <lineage>
        <taxon>Eukaryota</taxon>
        <taxon>Metazoa</taxon>
        <taxon>Chordata</taxon>
        <taxon>Craniata</taxon>
        <taxon>Vertebrata</taxon>
        <taxon>Euteleostomi</taxon>
        <taxon>Mammalia</taxon>
        <taxon>Eutheria</taxon>
        <taxon>Laurasiatheria</taxon>
        <taxon>Carnivora</taxon>
        <taxon>Caniformia</taxon>
        <taxon>Ursidae</taxon>
        <taxon>Ursus</taxon>
    </lineage>
</organism>
<dbReference type="AlphaFoldDB" id="A0A452RBU1"/>
<feature type="compositionally biased region" description="Low complexity" evidence="1">
    <location>
        <begin position="39"/>
        <end position="59"/>
    </location>
</feature>
<dbReference type="PANTHER" id="PTHR33517:SF5">
    <property type="entry name" value="FAMILY WITH SEQUENCE SIMILARITY 170 MEMBER A"/>
    <property type="match status" value="1"/>
</dbReference>
<reference evidence="2" key="3">
    <citation type="submission" date="2025-09" db="UniProtKB">
        <authorList>
            <consortium name="Ensembl"/>
        </authorList>
    </citation>
    <scope>IDENTIFICATION</scope>
</reference>
<reference evidence="3" key="1">
    <citation type="submission" date="2016-06" db="EMBL/GenBank/DDBJ databases">
        <title>De novo assembly and RNA-Seq shows season-dependent expression and editing in black bear kidneys.</title>
        <authorList>
            <person name="Korstanje R."/>
            <person name="Srivastava A."/>
            <person name="Sarsani V.K."/>
            <person name="Sheehan S.M."/>
            <person name="Seger R.L."/>
            <person name="Barter M.E."/>
            <person name="Lindqvist C."/>
            <person name="Brody L.C."/>
            <person name="Mullikin J.C."/>
        </authorList>
    </citation>
    <scope>NUCLEOTIDE SEQUENCE [LARGE SCALE GENOMIC DNA]</scope>
</reference>
<name>A0A452RBU1_URSAM</name>
<evidence type="ECO:0000256" key="1">
    <source>
        <dbReference type="SAM" id="MobiDB-lite"/>
    </source>
</evidence>
<reference evidence="2" key="2">
    <citation type="submission" date="2025-08" db="UniProtKB">
        <authorList>
            <consortium name="Ensembl"/>
        </authorList>
    </citation>
    <scope>IDENTIFICATION</scope>
</reference>
<dbReference type="GO" id="GO:0009566">
    <property type="term" value="P:fertilization"/>
    <property type="evidence" value="ECO:0007669"/>
    <property type="project" value="TreeGrafter"/>
</dbReference>
<dbReference type="InterPro" id="IPR040879">
    <property type="entry name" value="Spt46-like"/>
</dbReference>
<proteinExistence type="predicted"/>
<accession>A0A452RBU1</accession>
<evidence type="ECO:0000313" key="3">
    <source>
        <dbReference type="Proteomes" id="UP000291022"/>
    </source>
</evidence>
<protein>
    <recommendedName>
        <fullName evidence="4">Family with sequence similarity 170 member A</fullName>
    </recommendedName>
</protein>
<dbReference type="GeneTree" id="ENSGT00940000163833"/>
<keyword evidence="3" id="KW-1185">Reference proteome</keyword>
<dbReference type="PANTHER" id="PTHR33517">
    <property type="entry name" value="PROTEIN FAM170B-RELATED"/>
    <property type="match status" value="1"/>
</dbReference>
<dbReference type="Proteomes" id="UP000291022">
    <property type="component" value="Unassembled WGS sequence"/>
</dbReference>
<feature type="region of interest" description="Disordered" evidence="1">
    <location>
        <begin position="36"/>
        <end position="59"/>
    </location>
</feature>
<dbReference type="Pfam" id="PF17734">
    <property type="entry name" value="Spt46"/>
    <property type="match status" value="1"/>
</dbReference>
<dbReference type="Ensembl" id="ENSUAMT00000018102.1">
    <property type="protein sequence ID" value="ENSUAMP00000016161.1"/>
    <property type="gene ID" value="ENSUAMG00000012880.1"/>
</dbReference>
<feature type="region of interest" description="Disordered" evidence="1">
    <location>
        <begin position="200"/>
        <end position="221"/>
    </location>
</feature>
<sequence length="317" mass="35623">MSTRCGSFEWTQTPEIATSQCIVLFLFHSPEFWKSQEDAPQPESSVAVPPSSETTGEKSSVSEYFSCVSSLSKLVPANEDGKGNTQVRSEHGWEVQLSCSAQECETSSPFPHVSFPFHLVHDPEPSTSSVHTEKERLMKVYYMHVQMKRGVAVLCDPEEGLEPPSKKTKIEEMTFPEKVQAEVTPSHACTKELLTDSESSWNSEAQELKEEADSLAEPPAVEECSRAKTPEWLVALDSGFRCMACCRVFPSLEVLREHVKHGVSEGFSCRTFHLALTWLKNKKRVETEKTSQTKNTKKTTHRCQKEKHFGMKLSSSK</sequence>
<evidence type="ECO:0008006" key="4">
    <source>
        <dbReference type="Google" id="ProtNLM"/>
    </source>
</evidence>
<evidence type="ECO:0000313" key="2">
    <source>
        <dbReference type="Ensembl" id="ENSUAMP00000016161.1"/>
    </source>
</evidence>